<feature type="region of interest" description="Disordered" evidence="1">
    <location>
        <begin position="25"/>
        <end position="53"/>
    </location>
</feature>
<protein>
    <submittedName>
        <fullName evidence="4">RdRp catalytic domain-containing protein</fullName>
    </submittedName>
</protein>
<feature type="region of interest" description="Disordered" evidence="1">
    <location>
        <begin position="428"/>
        <end position="457"/>
    </location>
</feature>
<evidence type="ECO:0000313" key="4">
    <source>
        <dbReference type="WBParaSite" id="PTRK_0001322000.1"/>
    </source>
</evidence>
<sequence length="828" mass="96254">MFQLMQVALPIILTVALSIANCGGKKKPDAPAPKSARNPVPKSVKSAENAPGGADKRPVKYYNSYCTHTFLRYCHENFPDTMRFCFDVPYSDHKHLIESSGIRYLQKQMDYQTKIYFPNNEMKSDDSLRSNQIWIVGSPINVQRVYRNLRDCSQYVISFKKSHLKDKSTVNQMIEHIVDKKLKVMVSEKVDNTYHISSDRRHYEDLMECCKKFLSNENTDLEYILSVSIQCVISDQTKDTSEGVKKWISDRTQTKIFSPTSSFYMGYPSSFFIKGKDINNILQAETYLVGSGTIVMSFDVDRNKIIDKAALDKWRNNNLLDIWIDNYEGKDYTKKKAVFIRTVEFNINEAYKAAFYLMEKKLTLVENIYIPICRSLNEFIKQDVFTVRNMDFLTLSHGKIKSYIENIDKNVDEEYHKTLANVQVSPFSTSNSSFSNEGTPKNKSSKKKRSPKKNVINVNNDTNVNCIKMKKNSCDNDVKNHDKLKICQNSSNGLKNNKEYQKDKNKNSDNVISQKVNPSGFNNEQSGNVIAQPNSYYGCLKKSFNQPTTVEEMKNIIAEEINLMNDYVKLRSVNNVYPLQDSGIMRSINETHNEDESENTDDSNSPSKMDCLLNNVYIYDKYPRSLSSTNLQRVKTWVMMSIEELNESILSYIRPFILSNEIYCFIGYCIPDDIYRLEYRLIPNPKRLISRIHRTKYPRYNYFPSKCFSVNEVVFHDFESNEEVESLLNSPRSTEKSKQLILSCNTYPWIAPMSISNKSNLYCIRNQITKKFWYFKHSNLIPITAGDGMNMYMHVNLSRSWNCNDNDFYSKHIFNEYIEQTRPFAQMI</sequence>
<feature type="region of interest" description="Disordered" evidence="1">
    <location>
        <begin position="488"/>
        <end position="528"/>
    </location>
</feature>
<dbReference type="Proteomes" id="UP000038045">
    <property type="component" value="Unplaced"/>
</dbReference>
<evidence type="ECO:0000256" key="1">
    <source>
        <dbReference type="SAM" id="MobiDB-lite"/>
    </source>
</evidence>
<dbReference type="STRING" id="131310.A0A0N4ZX05"/>
<feature type="compositionally biased region" description="Polar residues" evidence="1">
    <location>
        <begin position="508"/>
        <end position="528"/>
    </location>
</feature>
<feature type="signal peptide" evidence="2">
    <location>
        <begin position="1"/>
        <end position="16"/>
    </location>
</feature>
<evidence type="ECO:0000313" key="3">
    <source>
        <dbReference type="Proteomes" id="UP000038045"/>
    </source>
</evidence>
<organism evidence="3 4">
    <name type="scientific">Parastrongyloides trichosuri</name>
    <name type="common">Possum-specific nematode worm</name>
    <dbReference type="NCBI Taxonomy" id="131310"/>
    <lineage>
        <taxon>Eukaryota</taxon>
        <taxon>Metazoa</taxon>
        <taxon>Ecdysozoa</taxon>
        <taxon>Nematoda</taxon>
        <taxon>Chromadorea</taxon>
        <taxon>Rhabditida</taxon>
        <taxon>Tylenchina</taxon>
        <taxon>Panagrolaimomorpha</taxon>
        <taxon>Strongyloidoidea</taxon>
        <taxon>Strongyloididae</taxon>
        <taxon>Parastrongyloides</taxon>
    </lineage>
</organism>
<accession>A0A0N4ZX05</accession>
<name>A0A0N4ZX05_PARTI</name>
<evidence type="ECO:0000256" key="2">
    <source>
        <dbReference type="SAM" id="SignalP"/>
    </source>
</evidence>
<feature type="compositionally biased region" description="Basic and acidic residues" evidence="1">
    <location>
        <begin position="496"/>
        <end position="507"/>
    </location>
</feature>
<proteinExistence type="predicted"/>
<dbReference type="AlphaFoldDB" id="A0A0N4ZX05"/>
<reference evidence="4" key="1">
    <citation type="submission" date="2017-02" db="UniProtKB">
        <authorList>
            <consortium name="WormBaseParasite"/>
        </authorList>
    </citation>
    <scope>IDENTIFICATION</scope>
</reference>
<feature type="chain" id="PRO_5005892345" evidence="2">
    <location>
        <begin position="17"/>
        <end position="828"/>
    </location>
</feature>
<dbReference type="WBParaSite" id="PTRK_0001322000.1">
    <property type="protein sequence ID" value="PTRK_0001322000.1"/>
    <property type="gene ID" value="PTRK_0001322000"/>
</dbReference>
<keyword evidence="2" id="KW-0732">Signal</keyword>
<feature type="compositionally biased region" description="Basic residues" evidence="1">
    <location>
        <begin position="443"/>
        <end position="452"/>
    </location>
</feature>
<keyword evidence="3" id="KW-1185">Reference proteome</keyword>